<name>A0A9P8DER6_9HYPO</name>
<feature type="transmembrane region" description="Helical" evidence="6">
    <location>
        <begin position="102"/>
        <end position="121"/>
    </location>
</feature>
<feature type="transmembrane region" description="Helical" evidence="6">
    <location>
        <begin position="128"/>
        <end position="149"/>
    </location>
</feature>
<dbReference type="InterPro" id="IPR005829">
    <property type="entry name" value="Sugar_transporter_CS"/>
</dbReference>
<feature type="region of interest" description="Disordered" evidence="5">
    <location>
        <begin position="1"/>
        <end position="23"/>
    </location>
</feature>
<dbReference type="KEGG" id="fmu:J7337_009049"/>
<feature type="transmembrane region" description="Helical" evidence="6">
    <location>
        <begin position="290"/>
        <end position="311"/>
    </location>
</feature>
<reference evidence="8" key="1">
    <citation type="journal article" date="2021" name="Mol. Plant Microbe Interact.">
        <title>Telomere to telomere genome assembly of Fusarium musae F31, causal agent of crown rot disease of banana.</title>
        <authorList>
            <person name="Degradi L."/>
            <person name="Tava V."/>
            <person name="Kunova A."/>
            <person name="Cortesi P."/>
            <person name="Saracchi M."/>
            <person name="Pasquali M."/>
        </authorList>
    </citation>
    <scope>NUCLEOTIDE SEQUENCE</scope>
    <source>
        <strain evidence="8">F31</strain>
    </source>
</reference>
<dbReference type="InterPro" id="IPR005828">
    <property type="entry name" value="MFS_sugar_transport-like"/>
</dbReference>
<feature type="transmembrane region" description="Helical" evidence="6">
    <location>
        <begin position="356"/>
        <end position="389"/>
    </location>
</feature>
<dbReference type="Proteomes" id="UP000827133">
    <property type="component" value="Unassembled WGS sequence"/>
</dbReference>
<dbReference type="InterPro" id="IPR036259">
    <property type="entry name" value="MFS_trans_sf"/>
</dbReference>
<feature type="domain" description="Major facilitator superfamily (MFS) profile" evidence="7">
    <location>
        <begin position="50"/>
        <end position="477"/>
    </location>
</feature>
<evidence type="ECO:0000313" key="9">
    <source>
        <dbReference type="Proteomes" id="UP000827133"/>
    </source>
</evidence>
<keyword evidence="2 6" id="KW-0812">Transmembrane</keyword>
<feature type="compositionally biased region" description="Polar residues" evidence="5">
    <location>
        <begin position="1"/>
        <end position="14"/>
    </location>
</feature>
<proteinExistence type="predicted"/>
<feature type="transmembrane region" description="Helical" evidence="6">
    <location>
        <begin position="197"/>
        <end position="222"/>
    </location>
</feature>
<keyword evidence="9" id="KW-1185">Reference proteome</keyword>
<dbReference type="Pfam" id="PF00083">
    <property type="entry name" value="Sugar_tr"/>
    <property type="match status" value="2"/>
</dbReference>
<dbReference type="AlphaFoldDB" id="A0A9P8DER6"/>
<evidence type="ECO:0000256" key="5">
    <source>
        <dbReference type="SAM" id="MobiDB-lite"/>
    </source>
</evidence>
<feature type="transmembrane region" description="Helical" evidence="6">
    <location>
        <begin position="323"/>
        <end position="344"/>
    </location>
</feature>
<dbReference type="RefSeq" id="XP_044679568.1">
    <property type="nucleotide sequence ID" value="XM_044826651.1"/>
</dbReference>
<feature type="transmembrane region" description="Helical" evidence="6">
    <location>
        <begin position="453"/>
        <end position="473"/>
    </location>
</feature>
<dbReference type="GO" id="GO:0005886">
    <property type="term" value="C:plasma membrane"/>
    <property type="evidence" value="ECO:0007669"/>
    <property type="project" value="TreeGrafter"/>
</dbReference>
<organism evidence="8 9">
    <name type="scientific">Fusarium musae</name>
    <dbReference type="NCBI Taxonomy" id="1042133"/>
    <lineage>
        <taxon>Eukaryota</taxon>
        <taxon>Fungi</taxon>
        <taxon>Dikarya</taxon>
        <taxon>Ascomycota</taxon>
        <taxon>Pezizomycotina</taxon>
        <taxon>Sordariomycetes</taxon>
        <taxon>Hypocreomycetidae</taxon>
        <taxon>Hypocreales</taxon>
        <taxon>Nectriaceae</taxon>
        <taxon>Fusarium</taxon>
    </lineage>
</organism>
<feature type="transmembrane region" description="Helical" evidence="6">
    <location>
        <begin position="66"/>
        <end position="90"/>
    </location>
</feature>
<keyword evidence="4 6" id="KW-0472">Membrane</keyword>
<evidence type="ECO:0000256" key="3">
    <source>
        <dbReference type="ARBA" id="ARBA00022989"/>
    </source>
</evidence>
<feature type="transmembrane region" description="Helical" evidence="6">
    <location>
        <begin position="155"/>
        <end position="176"/>
    </location>
</feature>
<dbReference type="GeneID" id="68316905"/>
<evidence type="ECO:0000313" key="8">
    <source>
        <dbReference type="EMBL" id="KAG9500568.1"/>
    </source>
</evidence>
<dbReference type="PANTHER" id="PTHR23508:SF10">
    <property type="entry name" value="CARBOXYLIC ACID TRANSPORTER PROTEIN HOMOLOG"/>
    <property type="match status" value="1"/>
</dbReference>
<comment type="caution">
    <text evidence="8">The sequence shown here is derived from an EMBL/GenBank/DDBJ whole genome shotgun (WGS) entry which is preliminary data.</text>
</comment>
<dbReference type="Gene3D" id="1.20.1250.20">
    <property type="entry name" value="MFS general substrate transporter like domains"/>
    <property type="match status" value="1"/>
</dbReference>
<keyword evidence="3 6" id="KW-1133">Transmembrane helix</keyword>
<dbReference type="PROSITE" id="PS50850">
    <property type="entry name" value="MFS"/>
    <property type="match status" value="1"/>
</dbReference>
<evidence type="ECO:0000256" key="4">
    <source>
        <dbReference type="ARBA" id="ARBA00023136"/>
    </source>
</evidence>
<evidence type="ECO:0000259" key="7">
    <source>
        <dbReference type="PROSITE" id="PS50850"/>
    </source>
</evidence>
<comment type="subcellular location">
    <subcellularLocation>
        <location evidence="1">Membrane</location>
        <topology evidence="1">Multi-pass membrane protein</topology>
    </subcellularLocation>
</comment>
<accession>A0A9P8DER6</accession>
<dbReference type="GO" id="GO:0046943">
    <property type="term" value="F:carboxylic acid transmembrane transporter activity"/>
    <property type="evidence" value="ECO:0007669"/>
    <property type="project" value="TreeGrafter"/>
</dbReference>
<evidence type="ECO:0000256" key="6">
    <source>
        <dbReference type="SAM" id="Phobius"/>
    </source>
</evidence>
<dbReference type="SUPFAM" id="SSF103473">
    <property type="entry name" value="MFS general substrate transporter"/>
    <property type="match status" value="1"/>
</dbReference>
<dbReference type="EMBL" id="JAHBCI010000006">
    <property type="protein sequence ID" value="KAG9500568.1"/>
    <property type="molecule type" value="Genomic_DNA"/>
</dbReference>
<dbReference type="PANTHER" id="PTHR23508">
    <property type="entry name" value="CARBOXYLIC ACID TRANSPORTER PROTEIN HOMOLOG"/>
    <property type="match status" value="1"/>
</dbReference>
<dbReference type="PROSITE" id="PS00216">
    <property type="entry name" value="SUGAR_TRANSPORT_1"/>
    <property type="match status" value="1"/>
</dbReference>
<dbReference type="InterPro" id="IPR020846">
    <property type="entry name" value="MFS_dom"/>
</dbReference>
<feature type="transmembrane region" description="Helical" evidence="6">
    <location>
        <begin position="234"/>
        <end position="255"/>
    </location>
</feature>
<sequence length="513" mass="55846">MELVSNSQSVSQYPQKGDGGPETLEVTDAQSVEAGHLTETKFSRLSVWVTLSFMSIAVASDSYRLALMMAFAFSNASVIGSVSLLFDVLYPDAMTSSMYSRLSNSFLIGMILGMILFGFIADHYGRKTGAIATTIILTVGMILSTAASGTSHTGLLWMLVVGRGVTGVGAGGEYPVTGAGAMEATDEASGFRKRRGFIFAIMSEVAASLGYCFGGLVPMILLLCVHEKQEKYELVWRLSFAAGMLPPLSIFYFRLKMAVSTAYRKSALQRQKQPYLLIVKKYWRRLMAGGWTWFIYNWISIPFGVFSSTIVSRVDPGNSLVVSLGWGVLINSFYLPGPFLGGWLADKIGRKQTMTLGFLLQAILGFILGGAYQSIIKIFTLFIVMYGIFLTLGEVGPGSTIALVSAEPFPTSIRGQANGIISAWAKVGATLGTQVFTAVLNRYTDDADKGNRVVFLIGSGFAVVGAAAAWFMLEETSRNLDDEDEVWKTYLRDNNWSGYWGDNETVDPARVSK</sequence>
<gene>
    <name evidence="8" type="ORF">J7337_009049</name>
</gene>
<evidence type="ECO:0000256" key="1">
    <source>
        <dbReference type="ARBA" id="ARBA00004141"/>
    </source>
</evidence>
<protein>
    <recommendedName>
        <fullName evidence="7">Major facilitator superfamily (MFS) profile domain-containing protein</fullName>
    </recommendedName>
</protein>
<evidence type="ECO:0000256" key="2">
    <source>
        <dbReference type="ARBA" id="ARBA00022692"/>
    </source>
</evidence>